<dbReference type="Pfam" id="PF04748">
    <property type="entry name" value="Polysacc_deac_2"/>
    <property type="match status" value="1"/>
</dbReference>
<proteinExistence type="predicted"/>
<dbReference type="RefSeq" id="WP_244562998.1">
    <property type="nucleotide sequence ID" value="NZ_LT840184.1"/>
</dbReference>
<gene>
    <name evidence="2" type="ORF">SAMN05661091_1603</name>
</gene>
<evidence type="ECO:0008006" key="4">
    <source>
        <dbReference type="Google" id="ProtNLM"/>
    </source>
</evidence>
<dbReference type="EMBL" id="LT840184">
    <property type="protein sequence ID" value="SMF78766.1"/>
    <property type="molecule type" value="Genomic_DNA"/>
</dbReference>
<organism evidence="2 3">
    <name type="scientific">Paenibacillus uliginis N3/975</name>
    <dbReference type="NCBI Taxonomy" id="1313296"/>
    <lineage>
        <taxon>Bacteria</taxon>
        <taxon>Bacillati</taxon>
        <taxon>Bacillota</taxon>
        <taxon>Bacilli</taxon>
        <taxon>Bacillales</taxon>
        <taxon>Paenibacillaceae</taxon>
        <taxon>Paenibacillus</taxon>
    </lineage>
</organism>
<dbReference type="AlphaFoldDB" id="A0A1X7H338"/>
<accession>A0A1X7H338</accession>
<dbReference type="InterPro" id="IPR006837">
    <property type="entry name" value="Divergent_DAC"/>
</dbReference>
<feature type="region of interest" description="Disordered" evidence="1">
    <location>
        <begin position="56"/>
        <end position="92"/>
    </location>
</feature>
<dbReference type="CDD" id="cd10936">
    <property type="entry name" value="CE4_DAC2"/>
    <property type="match status" value="1"/>
</dbReference>
<dbReference type="InterPro" id="IPR011330">
    <property type="entry name" value="Glyco_hydro/deAcase_b/a-brl"/>
</dbReference>
<keyword evidence="3" id="KW-1185">Reference proteome</keyword>
<dbReference type="Gene3D" id="3.20.20.370">
    <property type="entry name" value="Glycoside hydrolase/deacetylase"/>
    <property type="match status" value="1"/>
</dbReference>
<dbReference type="PANTHER" id="PTHR30105">
    <property type="entry name" value="UNCHARACTERIZED YIBQ-RELATED"/>
    <property type="match status" value="1"/>
</dbReference>
<sequence>MRNMGSKYVTAVWSALLTVLLVGALSVEVVEAASHDVQSLDHEVWRLDTSAGDIKSDTGSSLKKDSARSEAAEKEEKDSPRSEQEKKDSTPDNKLAIIIDDFGNGQKGTDEILSLPIKITVAVMPFLPTSKSDAERAYKLGHDVIIHMPMEAKQGRAKWLGPGAITSKMTDEEIRKQMEEAIDHLPFAVGMNNHMGSKITGDERIMSIVLDVCKERGLFFIDSKTNYHSVTSKLATEKGMPNIGNEIFLDDVHTVKHVTKQLKSAAEQAVQNKSCITIGHVGVFGERTAAALKGSIPELQRQVQFVGIQELVQDKSSWKPNPLPSY</sequence>
<evidence type="ECO:0000313" key="2">
    <source>
        <dbReference type="EMBL" id="SMF78766.1"/>
    </source>
</evidence>
<feature type="compositionally biased region" description="Basic and acidic residues" evidence="1">
    <location>
        <begin position="62"/>
        <end position="91"/>
    </location>
</feature>
<evidence type="ECO:0000256" key="1">
    <source>
        <dbReference type="SAM" id="MobiDB-lite"/>
    </source>
</evidence>
<dbReference type="SUPFAM" id="SSF88713">
    <property type="entry name" value="Glycoside hydrolase/deacetylase"/>
    <property type="match status" value="1"/>
</dbReference>
<name>A0A1X7H338_9BACL</name>
<dbReference type="Proteomes" id="UP000192940">
    <property type="component" value="Chromosome I"/>
</dbReference>
<dbReference type="PANTHER" id="PTHR30105:SF2">
    <property type="entry name" value="DIVERGENT POLYSACCHARIDE DEACETYLASE SUPERFAMILY"/>
    <property type="match status" value="1"/>
</dbReference>
<dbReference type="GO" id="GO:0005975">
    <property type="term" value="P:carbohydrate metabolic process"/>
    <property type="evidence" value="ECO:0007669"/>
    <property type="project" value="InterPro"/>
</dbReference>
<dbReference type="STRING" id="1313296.SAMN05661091_1603"/>
<protein>
    <recommendedName>
        <fullName evidence="4">Divergent polysaccharide deacetylase</fullName>
    </recommendedName>
</protein>
<evidence type="ECO:0000313" key="3">
    <source>
        <dbReference type="Proteomes" id="UP000192940"/>
    </source>
</evidence>
<reference evidence="3" key="1">
    <citation type="submission" date="2017-04" db="EMBL/GenBank/DDBJ databases">
        <authorList>
            <person name="Varghese N."/>
            <person name="Submissions S."/>
        </authorList>
    </citation>
    <scope>NUCLEOTIDE SEQUENCE [LARGE SCALE GENOMIC DNA]</scope>
    <source>
        <strain evidence="3">N3/975</strain>
    </source>
</reference>